<dbReference type="Pfam" id="PF04955">
    <property type="entry name" value="HupE_UreJ"/>
    <property type="match status" value="1"/>
</dbReference>
<evidence type="ECO:0000256" key="2">
    <source>
        <dbReference type="SAM" id="SignalP"/>
    </source>
</evidence>
<sequence length="196" mass="19815" precursor="true">MTRSHLIKTIATLALAGTASLTLAHVGADGGEHHGGFLTGFLHPITGLDHLAAMVAVGVWSAETTRRFWIAPLAFALTLFAGALLAQGGVGFPAIEPMIAVSMLVVGLLLAARAKLPEAAGALLVGAFALFHGAAHGQELGGLAALLGMVAGTALLHVAGIGLGQLLLRHSVWWTRTAGAVVALMGLNMGWGLLAG</sequence>
<accession>A0A1L1PAE4</accession>
<keyword evidence="1" id="KW-0812">Transmembrane</keyword>
<dbReference type="EMBL" id="CCAE010000001">
    <property type="protein sequence ID" value="CDN85744.1"/>
    <property type="molecule type" value="Genomic_DNA"/>
</dbReference>
<keyword evidence="1" id="KW-0472">Membrane</keyword>
<keyword evidence="4" id="KW-1185">Reference proteome</keyword>
<reference evidence="4" key="1">
    <citation type="submission" date="2014-11" db="EMBL/GenBank/DDBJ databases">
        <title>Draft genome sequence of Hydrogenophaga intermedia S1.</title>
        <authorList>
            <person name="Gan H.M."/>
            <person name="Chew T.H."/>
            <person name="Stolz A."/>
        </authorList>
    </citation>
    <scope>NUCLEOTIDE SEQUENCE [LARGE SCALE GENOMIC DNA]</scope>
    <source>
        <strain evidence="4">S1</strain>
    </source>
</reference>
<evidence type="ECO:0000313" key="3">
    <source>
        <dbReference type="EMBL" id="CDN85744.1"/>
    </source>
</evidence>
<feature type="signal peptide" evidence="2">
    <location>
        <begin position="1"/>
        <end position="24"/>
    </location>
</feature>
<feature type="transmembrane region" description="Helical" evidence="1">
    <location>
        <begin position="141"/>
        <end position="161"/>
    </location>
</feature>
<feature type="transmembrane region" description="Helical" evidence="1">
    <location>
        <begin position="40"/>
        <end position="61"/>
    </location>
</feature>
<evidence type="ECO:0000256" key="1">
    <source>
        <dbReference type="SAM" id="Phobius"/>
    </source>
</evidence>
<feature type="chain" id="PRO_5009681345" evidence="2">
    <location>
        <begin position="25"/>
        <end position="196"/>
    </location>
</feature>
<proteinExistence type="predicted"/>
<feature type="transmembrane region" description="Helical" evidence="1">
    <location>
        <begin position="173"/>
        <end position="194"/>
    </location>
</feature>
<dbReference type="Proteomes" id="UP000028878">
    <property type="component" value="Unassembled WGS sequence"/>
</dbReference>
<keyword evidence="1" id="KW-1133">Transmembrane helix</keyword>
<dbReference type="RefSeq" id="WP_009519964.1">
    <property type="nucleotide sequence ID" value="NZ_CCAE010000001.1"/>
</dbReference>
<feature type="transmembrane region" description="Helical" evidence="1">
    <location>
        <begin position="68"/>
        <end position="86"/>
    </location>
</feature>
<evidence type="ECO:0000313" key="4">
    <source>
        <dbReference type="Proteomes" id="UP000028878"/>
    </source>
</evidence>
<dbReference type="AlphaFoldDB" id="A0A1L1PAE4"/>
<organism evidence="3 4">
    <name type="scientific">Hydrogenophaga intermedia</name>
    <dbReference type="NCBI Taxonomy" id="65786"/>
    <lineage>
        <taxon>Bacteria</taxon>
        <taxon>Pseudomonadati</taxon>
        <taxon>Pseudomonadota</taxon>
        <taxon>Betaproteobacteria</taxon>
        <taxon>Burkholderiales</taxon>
        <taxon>Comamonadaceae</taxon>
        <taxon>Hydrogenophaga</taxon>
    </lineage>
</organism>
<dbReference type="InterPro" id="IPR007038">
    <property type="entry name" value="HupE_UreJ"/>
</dbReference>
<feature type="transmembrane region" description="Helical" evidence="1">
    <location>
        <begin position="119"/>
        <end position="135"/>
    </location>
</feature>
<dbReference type="PIRSF" id="PIRSF016919">
    <property type="entry name" value="HupE_UreJ"/>
    <property type="match status" value="1"/>
</dbReference>
<feature type="transmembrane region" description="Helical" evidence="1">
    <location>
        <begin position="92"/>
        <end position="112"/>
    </location>
</feature>
<keyword evidence="2" id="KW-0732">Signal</keyword>
<name>A0A1L1PAE4_HYDIT</name>
<gene>
    <name evidence="3" type="ORF">BN948_00135</name>
</gene>
<protein>
    <submittedName>
        <fullName evidence="3">Urease accessory protein</fullName>
    </submittedName>
</protein>